<dbReference type="STRING" id="2094558.A0A314YJI7"/>
<evidence type="ECO:0000256" key="3">
    <source>
        <dbReference type="ARBA" id="ARBA00023002"/>
    </source>
</evidence>
<dbReference type="InterPro" id="IPR018391">
    <property type="entry name" value="PQQ_b-propeller_rpt"/>
</dbReference>
<reference evidence="5 6" key="1">
    <citation type="submission" date="2018-02" db="EMBL/GenBank/DDBJ databases">
        <title>Draft genome of wild Prunus yedoensis var. nudiflora.</title>
        <authorList>
            <person name="Baek S."/>
            <person name="Kim J.-H."/>
            <person name="Choi K."/>
            <person name="Kim G.-B."/>
            <person name="Cho A."/>
            <person name="Jang H."/>
            <person name="Shin C.-H."/>
            <person name="Yu H.-J."/>
            <person name="Mun J.-H."/>
        </authorList>
    </citation>
    <scope>NUCLEOTIDE SEQUENCE [LARGE SCALE GENOMIC DNA]</scope>
    <source>
        <strain evidence="6">cv. Jeju island</strain>
        <tissue evidence="5">Leaf</tissue>
    </source>
</reference>
<comment type="caution">
    <text evidence="5">The sequence shown here is derived from an EMBL/GenBank/DDBJ whole genome shotgun (WGS) entry which is preliminary data.</text>
</comment>
<dbReference type="Proteomes" id="UP000250321">
    <property type="component" value="Unassembled WGS sequence"/>
</dbReference>
<proteinExistence type="inferred from homology"/>
<evidence type="ECO:0000259" key="4">
    <source>
        <dbReference type="Pfam" id="PF13360"/>
    </source>
</evidence>
<dbReference type="Pfam" id="PF13360">
    <property type="entry name" value="PQQ_2"/>
    <property type="match status" value="2"/>
</dbReference>
<comment type="similarity">
    <text evidence="2">Belongs to the bacterial PQQ dehydrogenase family.</text>
</comment>
<gene>
    <name evidence="5" type="ORF">Pyn_10626</name>
</gene>
<dbReference type="SMART" id="SM00564">
    <property type="entry name" value="PQQ"/>
    <property type="match status" value="7"/>
</dbReference>
<dbReference type="AlphaFoldDB" id="A0A314YJI7"/>
<evidence type="ECO:0000256" key="2">
    <source>
        <dbReference type="ARBA" id="ARBA00008156"/>
    </source>
</evidence>
<comment type="cofactor">
    <cofactor evidence="1">
        <name>pyrroloquinoline quinone</name>
        <dbReference type="ChEBI" id="CHEBI:58442"/>
    </cofactor>
</comment>
<protein>
    <submittedName>
        <fullName evidence="5">Polyvinylalcohol dehydrogenase-like</fullName>
    </submittedName>
</protein>
<dbReference type="OrthoDB" id="416253at2759"/>
<dbReference type="Gene3D" id="2.140.10.10">
    <property type="entry name" value="Quinoprotein alcohol dehydrogenase-like superfamily"/>
    <property type="match status" value="1"/>
</dbReference>
<keyword evidence="3" id="KW-0560">Oxidoreductase</keyword>
<sequence>MDAGSGKVLWSTVNPSNASSPGPVSVANGVLFAGSPDPQGSLYTMNTRTGKIMCLDLLLEPHSTPSVSHELLSLLHSWRSAQKHKAAAQDWLNHGGDLYNRRYANREKKISPATVSNLSLKWKFYAGGDITVTPAIVDGTLYFPSWNGYLYAVKASDGSLVWKKNVQKLTGFNNTGFILNVNSTVTRSTPTVAGDLLIVGIYGPAFVIAVKRSNGKLVWSTRLDNHTRAFITMSGTYYKGGYYVGTSSLEEGLTIEQCCTFRGSVSKLDVRTGAILWQTFMLPDNFGKFGEYAGAAIWGSSPSIDVPRNLVFIATSNLYSAPPRIIECQEKENNQTVPSHPEACIEPDNHSESIVALDLDTGKIKWYKQLGGYDIWFGACHRHLDPRCPPGPSPDADFGEAPMMLTTYVNGTKKDIVVAVQKSGFAWALDRDTGSLVWSTEAGPGGLGGGAMWGAATDEKRVYTNIANSQHKNFTLKPSQNSTIAGGWVAMEARNGNIIWSTANSNDATAPAAVTVANGVVFGGSTHRQGPIYAMNAKTGKILWSHDTGATVYGGISVSDGCIYLGNGYKVFNGFVNPNYTAGTSLFAFCV</sequence>
<dbReference type="InterPro" id="IPR011047">
    <property type="entry name" value="Quinoprotein_ADH-like_sf"/>
</dbReference>
<evidence type="ECO:0000313" key="5">
    <source>
        <dbReference type="EMBL" id="PQQ06763.1"/>
    </source>
</evidence>
<feature type="domain" description="Pyrrolo-quinoline quinone repeat" evidence="4">
    <location>
        <begin position="2"/>
        <end position="279"/>
    </location>
</feature>
<dbReference type="EMBL" id="PJQY01000938">
    <property type="protein sequence ID" value="PQQ06763.1"/>
    <property type="molecule type" value="Genomic_DNA"/>
</dbReference>
<evidence type="ECO:0000256" key="1">
    <source>
        <dbReference type="ARBA" id="ARBA00001931"/>
    </source>
</evidence>
<organism evidence="5 6">
    <name type="scientific">Prunus yedoensis var. nudiflora</name>
    <dbReference type="NCBI Taxonomy" id="2094558"/>
    <lineage>
        <taxon>Eukaryota</taxon>
        <taxon>Viridiplantae</taxon>
        <taxon>Streptophyta</taxon>
        <taxon>Embryophyta</taxon>
        <taxon>Tracheophyta</taxon>
        <taxon>Spermatophyta</taxon>
        <taxon>Magnoliopsida</taxon>
        <taxon>eudicotyledons</taxon>
        <taxon>Gunneridae</taxon>
        <taxon>Pentapetalae</taxon>
        <taxon>rosids</taxon>
        <taxon>fabids</taxon>
        <taxon>Rosales</taxon>
        <taxon>Rosaceae</taxon>
        <taxon>Amygdaloideae</taxon>
        <taxon>Amygdaleae</taxon>
        <taxon>Prunus</taxon>
    </lineage>
</organism>
<name>A0A314YJI7_PRUYE</name>
<dbReference type="GO" id="GO:0016491">
    <property type="term" value="F:oxidoreductase activity"/>
    <property type="evidence" value="ECO:0007669"/>
    <property type="project" value="UniProtKB-KW"/>
</dbReference>
<keyword evidence="6" id="KW-1185">Reference proteome</keyword>
<accession>A0A314YJI7</accession>
<feature type="domain" description="Pyrrolo-quinoline quinone repeat" evidence="4">
    <location>
        <begin position="487"/>
        <end position="565"/>
    </location>
</feature>
<dbReference type="PANTHER" id="PTHR32303:SF10">
    <property type="entry name" value="OUTER MEMBRANE PROTEIN ASSEMBLY FACTOR BAMB"/>
    <property type="match status" value="1"/>
</dbReference>
<dbReference type="SUPFAM" id="SSF50998">
    <property type="entry name" value="Quinoprotein alcohol dehydrogenase-like"/>
    <property type="match status" value="1"/>
</dbReference>
<dbReference type="InterPro" id="IPR002372">
    <property type="entry name" value="PQQ_rpt_dom"/>
</dbReference>
<evidence type="ECO:0000313" key="6">
    <source>
        <dbReference type="Proteomes" id="UP000250321"/>
    </source>
</evidence>
<dbReference type="PANTHER" id="PTHR32303">
    <property type="entry name" value="QUINOPROTEIN ALCOHOL DEHYDROGENASE (CYTOCHROME C)"/>
    <property type="match status" value="1"/>
</dbReference>